<dbReference type="SUPFAM" id="SSF53474">
    <property type="entry name" value="alpha/beta-Hydrolases"/>
    <property type="match status" value="1"/>
</dbReference>
<dbReference type="Proteomes" id="UP000199093">
    <property type="component" value="Unassembled WGS sequence"/>
</dbReference>
<evidence type="ECO:0000313" key="2">
    <source>
        <dbReference type="EMBL" id="SDI59744.1"/>
    </source>
</evidence>
<dbReference type="InterPro" id="IPR000073">
    <property type="entry name" value="AB_hydrolase_1"/>
</dbReference>
<gene>
    <name evidence="2" type="ORF">SAMN04487993_100727</name>
</gene>
<dbReference type="AlphaFoldDB" id="A0A1G8LVM1"/>
<reference evidence="2 3" key="1">
    <citation type="submission" date="2016-10" db="EMBL/GenBank/DDBJ databases">
        <authorList>
            <person name="de Groot N.N."/>
        </authorList>
    </citation>
    <scope>NUCLEOTIDE SEQUENCE [LARGE SCALE GENOMIC DNA]</scope>
    <source>
        <strain evidence="2 3">DSM 26424</strain>
    </source>
</reference>
<feature type="domain" description="AB hydrolase-1" evidence="1">
    <location>
        <begin position="27"/>
        <end position="248"/>
    </location>
</feature>
<accession>A0A1G8LVM1</accession>
<dbReference type="RefSeq" id="WP_089846181.1">
    <property type="nucleotide sequence ID" value="NZ_FNEJ01000007.1"/>
</dbReference>
<dbReference type="InterPro" id="IPR029058">
    <property type="entry name" value="AB_hydrolase_fold"/>
</dbReference>
<dbReference type="STRING" id="555512.SAMN04487993_100727"/>
<dbReference type="Pfam" id="PF00561">
    <property type="entry name" value="Abhydrolase_1"/>
    <property type="match status" value="1"/>
</dbReference>
<evidence type="ECO:0000313" key="3">
    <source>
        <dbReference type="Proteomes" id="UP000199093"/>
    </source>
</evidence>
<dbReference type="Gene3D" id="3.40.50.1820">
    <property type="entry name" value="alpha/beta hydrolase"/>
    <property type="match status" value="1"/>
</dbReference>
<keyword evidence="3" id="KW-1185">Reference proteome</keyword>
<sequence length="273" mass="28542">MTHPFQVTRPDGCRLQARLDGPEEAPCVVLVNSVLTDLTVWDAQIPALAERYRVLRYDQRGHGGSDAPEGAMDFDRYGADLLAVMDGAGVDRCAVVGLSMGCPTALAATAAAPHRFAAFVAVDGVARSAPGREAFWAERRDTARRDGMQAIADSTAPRWLPGLAPEAEQSQRLRRMIAATPVAGFAAATHALGAYDHAAAAAALACPVLAIAGAEDGAMPKAMARQFGGLPGAQTAVIPGAGHLPNFQTPDAFTRVLLAFLDGKAFQTTKEPA</sequence>
<evidence type="ECO:0000259" key="1">
    <source>
        <dbReference type="Pfam" id="PF00561"/>
    </source>
</evidence>
<dbReference type="EMBL" id="FNEJ01000007">
    <property type="protein sequence ID" value="SDI59744.1"/>
    <property type="molecule type" value="Genomic_DNA"/>
</dbReference>
<name>A0A1G8LVM1_9RHOB</name>
<dbReference type="PANTHER" id="PTHR43194:SF2">
    <property type="entry name" value="PEROXISOMAL MEMBRANE PROTEIN LPX1"/>
    <property type="match status" value="1"/>
</dbReference>
<proteinExistence type="predicted"/>
<dbReference type="InterPro" id="IPR050228">
    <property type="entry name" value="Carboxylesterase_BioH"/>
</dbReference>
<dbReference type="PANTHER" id="PTHR43194">
    <property type="entry name" value="HYDROLASE ALPHA/BETA FOLD FAMILY"/>
    <property type="match status" value="1"/>
</dbReference>
<dbReference type="OrthoDB" id="9793083at2"/>
<organism evidence="2 3">
    <name type="scientific">Salipiger marinus</name>
    <dbReference type="NCBI Taxonomy" id="555512"/>
    <lineage>
        <taxon>Bacteria</taxon>
        <taxon>Pseudomonadati</taxon>
        <taxon>Pseudomonadota</taxon>
        <taxon>Alphaproteobacteria</taxon>
        <taxon>Rhodobacterales</taxon>
        <taxon>Roseobacteraceae</taxon>
        <taxon>Salipiger</taxon>
    </lineage>
</organism>
<dbReference type="PRINTS" id="PR00111">
    <property type="entry name" value="ABHYDROLASE"/>
</dbReference>
<protein>
    <submittedName>
        <fullName evidence="2">3-oxoadipate enol-lactonase</fullName>
    </submittedName>
</protein>